<keyword evidence="3" id="KW-1185">Reference proteome</keyword>
<gene>
    <name evidence="2" type="ORF">BSL78_12760</name>
</gene>
<dbReference type="OrthoDB" id="5945029at2759"/>
<dbReference type="Proteomes" id="UP000230750">
    <property type="component" value="Unassembled WGS sequence"/>
</dbReference>
<accession>A0A2G8KQQ9</accession>
<reference evidence="2 3" key="1">
    <citation type="journal article" date="2017" name="PLoS Biol.">
        <title>The sea cucumber genome provides insights into morphological evolution and visceral regeneration.</title>
        <authorList>
            <person name="Zhang X."/>
            <person name="Sun L."/>
            <person name="Yuan J."/>
            <person name="Sun Y."/>
            <person name="Gao Y."/>
            <person name="Zhang L."/>
            <person name="Li S."/>
            <person name="Dai H."/>
            <person name="Hamel J.F."/>
            <person name="Liu C."/>
            <person name="Yu Y."/>
            <person name="Liu S."/>
            <person name="Lin W."/>
            <person name="Guo K."/>
            <person name="Jin S."/>
            <person name="Xu P."/>
            <person name="Storey K.B."/>
            <person name="Huan P."/>
            <person name="Zhang T."/>
            <person name="Zhou Y."/>
            <person name="Zhang J."/>
            <person name="Lin C."/>
            <person name="Li X."/>
            <person name="Xing L."/>
            <person name="Huo D."/>
            <person name="Sun M."/>
            <person name="Wang L."/>
            <person name="Mercier A."/>
            <person name="Li F."/>
            <person name="Yang H."/>
            <person name="Xiang J."/>
        </authorList>
    </citation>
    <scope>NUCLEOTIDE SEQUENCE [LARGE SCALE GENOMIC DNA]</scope>
    <source>
        <strain evidence="2">Shaxun</strain>
        <tissue evidence="2">Muscle</tissue>
    </source>
</reference>
<comment type="caution">
    <text evidence="2">The sequence shown here is derived from an EMBL/GenBank/DDBJ whole genome shotgun (WGS) entry which is preliminary data.</text>
</comment>
<dbReference type="PANTHER" id="PTHR46534">
    <property type="entry name" value="IGGFC_BINDING DOMAIN-CONTAINING PROTEIN"/>
    <property type="match status" value="1"/>
</dbReference>
<dbReference type="InterPro" id="IPR035234">
    <property type="entry name" value="IgGFc-bd_N"/>
</dbReference>
<organism evidence="2 3">
    <name type="scientific">Stichopus japonicus</name>
    <name type="common">Sea cucumber</name>
    <dbReference type="NCBI Taxonomy" id="307972"/>
    <lineage>
        <taxon>Eukaryota</taxon>
        <taxon>Metazoa</taxon>
        <taxon>Echinodermata</taxon>
        <taxon>Eleutherozoa</taxon>
        <taxon>Echinozoa</taxon>
        <taxon>Holothuroidea</taxon>
        <taxon>Aspidochirotacea</taxon>
        <taxon>Aspidochirotida</taxon>
        <taxon>Stichopodidae</taxon>
        <taxon>Apostichopus</taxon>
    </lineage>
</organism>
<dbReference type="EMBL" id="MRZV01000422">
    <property type="protein sequence ID" value="PIK50343.1"/>
    <property type="molecule type" value="Genomic_DNA"/>
</dbReference>
<feature type="domain" description="IgGFc-binding protein N-terminal" evidence="1">
    <location>
        <begin position="88"/>
        <end position="185"/>
    </location>
</feature>
<name>A0A2G8KQQ9_STIJA</name>
<evidence type="ECO:0000313" key="3">
    <source>
        <dbReference type="Proteomes" id="UP000230750"/>
    </source>
</evidence>
<protein>
    <submittedName>
        <fullName evidence="2">Putative IgGFc-binding protein-like isoform X1</fullName>
    </submittedName>
</protein>
<dbReference type="STRING" id="307972.A0A2G8KQQ9"/>
<dbReference type="PANTHER" id="PTHR46534:SF1">
    <property type="entry name" value="IGGFC-BINDING PROTEIN N-TERMINAL DOMAIN-CONTAINING PROTEIN"/>
    <property type="match status" value="1"/>
</dbReference>
<dbReference type="AlphaFoldDB" id="A0A2G8KQQ9"/>
<evidence type="ECO:0000313" key="2">
    <source>
        <dbReference type="EMBL" id="PIK50343.1"/>
    </source>
</evidence>
<dbReference type="Pfam" id="PF17517">
    <property type="entry name" value="IgGFc_binding"/>
    <property type="match status" value="1"/>
</dbReference>
<sequence length="188" mass="21154">MESSELLIDIITCYYHGVFTSMLLPTITVKTAQASVVRETKLSANDWLNTIGPEDSRLPINMRPLFYFLVVCLQAAEDYGSSESFYPLPVTLLGTEYYVVTPSGVYSYYYPTFSVTSIYDDTRVLIFFNQQYGDYNSTHPMEVILNSLSTYVWQLSFDFTGTRITASKVVSVSSGHECANYDSSVTTS</sequence>
<evidence type="ECO:0000259" key="1">
    <source>
        <dbReference type="Pfam" id="PF17517"/>
    </source>
</evidence>
<proteinExistence type="predicted"/>